<dbReference type="CDD" id="cd00552">
    <property type="entry name" value="RaiA"/>
    <property type="match status" value="1"/>
</dbReference>
<dbReference type="RefSeq" id="WP_216008619.1">
    <property type="nucleotide sequence ID" value="NZ_JAHKPV010000019.1"/>
</dbReference>
<proteinExistence type="inferred from homology"/>
<accession>A0ABS6AA15</accession>
<evidence type="ECO:0000256" key="3">
    <source>
        <dbReference type="ARBA" id="ARBA00041148"/>
    </source>
</evidence>
<dbReference type="Proteomes" id="UP000753376">
    <property type="component" value="Unassembled WGS sequence"/>
</dbReference>
<evidence type="ECO:0000313" key="6">
    <source>
        <dbReference type="Proteomes" id="UP000753376"/>
    </source>
</evidence>
<sequence>MQLNISGHHVELTPALKDYVAEKLERLERHFDHISNCQVTLEVDKVRQIADATLHVVGGEIHAKAESEDMYAAIDGLVDKLDRQIIKHKEKNLDRMQGNTAR</sequence>
<dbReference type="PANTHER" id="PTHR33231:SF1">
    <property type="entry name" value="30S RIBOSOMAL PROTEIN"/>
    <property type="match status" value="1"/>
</dbReference>
<dbReference type="Pfam" id="PF02482">
    <property type="entry name" value="Ribosomal_S30AE"/>
    <property type="match status" value="1"/>
</dbReference>
<dbReference type="NCBIfam" id="TIGR00741">
    <property type="entry name" value="yfiA"/>
    <property type="match status" value="1"/>
</dbReference>
<evidence type="ECO:0000256" key="2">
    <source>
        <dbReference type="ARBA" id="ARBA00038695"/>
    </source>
</evidence>
<keyword evidence="6" id="KW-1185">Reference proteome</keyword>
<comment type="caution">
    <text evidence="5">The sequence shown here is derived from an EMBL/GenBank/DDBJ whole genome shotgun (WGS) entry which is preliminary data.</text>
</comment>
<dbReference type="EMBL" id="JAHKPV010000019">
    <property type="protein sequence ID" value="MBU2874802.1"/>
    <property type="molecule type" value="Genomic_DNA"/>
</dbReference>
<evidence type="ECO:0000313" key="5">
    <source>
        <dbReference type="EMBL" id="MBU2874802.1"/>
    </source>
</evidence>
<name>A0ABS6AA15_9GAMM</name>
<reference evidence="5 6" key="1">
    <citation type="submission" date="2021-05" db="EMBL/GenBank/DDBJ databases">
        <title>Draft genomes of bacteria isolated from model marine particles.</title>
        <authorList>
            <person name="Datta M.S."/>
            <person name="Schwartzman J.A."/>
            <person name="Enke T.N."/>
            <person name="Saavedra J."/>
            <person name="Cermak N."/>
            <person name="Cordero O.X."/>
        </authorList>
    </citation>
    <scope>NUCLEOTIDE SEQUENCE [LARGE SCALE GENOMIC DNA]</scope>
    <source>
        <strain evidence="5 6">D2M19</strain>
    </source>
</reference>
<comment type="subunit">
    <text evidence="2">Associates exclusively with 100S ribosomes, which are dimers of 70S ribosomes.</text>
</comment>
<evidence type="ECO:0000256" key="1">
    <source>
        <dbReference type="ARBA" id="ARBA00038434"/>
    </source>
</evidence>
<dbReference type="PANTHER" id="PTHR33231">
    <property type="entry name" value="30S RIBOSOMAL PROTEIN"/>
    <property type="match status" value="1"/>
</dbReference>
<dbReference type="NCBIfam" id="NF007780">
    <property type="entry name" value="PRK10470.1"/>
    <property type="match status" value="1"/>
</dbReference>
<comment type="similarity">
    <text evidence="1">Belongs to the HPF/YfiA ribosome-associated protein family. Short HPF subfamily.</text>
</comment>
<evidence type="ECO:0000256" key="4">
    <source>
        <dbReference type="ARBA" id="ARBA00041319"/>
    </source>
</evidence>
<dbReference type="InterPro" id="IPR050574">
    <property type="entry name" value="HPF/YfiA_ribosome-assoc"/>
</dbReference>
<gene>
    <name evidence="5" type="primary">hpf</name>
    <name evidence="5" type="ORF">KO508_12410</name>
</gene>
<organism evidence="5 6">
    <name type="scientific">Marinobacter salexigens</name>
    <dbReference type="NCBI Taxonomy" id="1925763"/>
    <lineage>
        <taxon>Bacteria</taxon>
        <taxon>Pseudomonadati</taxon>
        <taxon>Pseudomonadota</taxon>
        <taxon>Gammaproteobacteria</taxon>
        <taxon>Pseudomonadales</taxon>
        <taxon>Marinobacteraceae</taxon>
        <taxon>Marinobacter</taxon>
    </lineage>
</organism>
<dbReference type="InterPro" id="IPR003489">
    <property type="entry name" value="RHF/RaiA"/>
</dbReference>
<protein>
    <recommendedName>
        <fullName evidence="3">Ribosome hibernation promoting factor</fullName>
    </recommendedName>
    <alternativeName>
        <fullName evidence="4">Hibernation factor HPF</fullName>
    </alternativeName>
</protein>